<dbReference type="Proteomes" id="UP001460270">
    <property type="component" value="Unassembled WGS sequence"/>
</dbReference>
<reference evidence="3" key="1">
    <citation type="submission" date="2024-04" db="EMBL/GenBank/DDBJ databases">
        <title>Salinicola lusitanus LLJ914,a marine bacterium isolated from the Okinawa Trough.</title>
        <authorList>
            <person name="Li J."/>
        </authorList>
    </citation>
    <scope>NUCLEOTIDE SEQUENCE [LARGE SCALE GENOMIC DNA]</scope>
</reference>
<keyword evidence="3" id="KW-1185">Reference proteome</keyword>
<dbReference type="CDD" id="cd00063">
    <property type="entry name" value="FN3"/>
    <property type="match status" value="1"/>
</dbReference>
<dbReference type="SUPFAM" id="SSF49265">
    <property type="entry name" value="Fibronectin type III"/>
    <property type="match status" value="1"/>
</dbReference>
<dbReference type="InterPro" id="IPR013783">
    <property type="entry name" value="Ig-like_fold"/>
</dbReference>
<dbReference type="EMBL" id="JBBPFD010000019">
    <property type="protein sequence ID" value="KAK7887256.1"/>
    <property type="molecule type" value="Genomic_DNA"/>
</dbReference>
<dbReference type="AlphaFoldDB" id="A0AAW0N3M5"/>
<protein>
    <recommendedName>
        <fullName evidence="1">Fibronectin type-III domain-containing protein</fullName>
    </recommendedName>
</protein>
<name>A0AAW0N3M5_9GOBI</name>
<accession>A0AAW0N3M5</accession>
<sequence>MEEVRYSLLEWQVEAEVEVEEEAEAEVEVDKVEETTKIKDSVMKNNRIKKHVGIVEKRDTGNVTERRLRVHSPGHSDHSHHHTITGLRPGTDYTITVYAVMGRGDSNIPATITHRTVCPNQDPLTTDT</sequence>
<organism evidence="2 3">
    <name type="scientific">Mugilogobius chulae</name>
    <name type="common">yellowstripe goby</name>
    <dbReference type="NCBI Taxonomy" id="88201"/>
    <lineage>
        <taxon>Eukaryota</taxon>
        <taxon>Metazoa</taxon>
        <taxon>Chordata</taxon>
        <taxon>Craniata</taxon>
        <taxon>Vertebrata</taxon>
        <taxon>Euteleostomi</taxon>
        <taxon>Actinopterygii</taxon>
        <taxon>Neopterygii</taxon>
        <taxon>Teleostei</taxon>
        <taxon>Neoteleostei</taxon>
        <taxon>Acanthomorphata</taxon>
        <taxon>Gobiaria</taxon>
        <taxon>Gobiiformes</taxon>
        <taxon>Gobioidei</taxon>
        <taxon>Gobiidae</taxon>
        <taxon>Gobionellinae</taxon>
        <taxon>Mugilogobius</taxon>
    </lineage>
</organism>
<evidence type="ECO:0000313" key="2">
    <source>
        <dbReference type="EMBL" id="KAK7887256.1"/>
    </source>
</evidence>
<evidence type="ECO:0000313" key="3">
    <source>
        <dbReference type="Proteomes" id="UP001460270"/>
    </source>
</evidence>
<dbReference type="Gene3D" id="2.60.40.10">
    <property type="entry name" value="Immunoglobulins"/>
    <property type="match status" value="1"/>
</dbReference>
<dbReference type="InterPro" id="IPR003961">
    <property type="entry name" value="FN3_dom"/>
</dbReference>
<proteinExistence type="predicted"/>
<evidence type="ECO:0000259" key="1">
    <source>
        <dbReference type="Pfam" id="PF00041"/>
    </source>
</evidence>
<comment type="caution">
    <text evidence="2">The sequence shown here is derived from an EMBL/GenBank/DDBJ whole genome shotgun (WGS) entry which is preliminary data.</text>
</comment>
<feature type="domain" description="Fibronectin type-III" evidence="1">
    <location>
        <begin position="62"/>
        <end position="107"/>
    </location>
</feature>
<dbReference type="InterPro" id="IPR036116">
    <property type="entry name" value="FN3_sf"/>
</dbReference>
<dbReference type="Pfam" id="PF00041">
    <property type="entry name" value="fn3"/>
    <property type="match status" value="1"/>
</dbReference>
<gene>
    <name evidence="2" type="ORF">WMY93_026877</name>
</gene>